<dbReference type="Pfam" id="PF01381">
    <property type="entry name" value="HTH_3"/>
    <property type="match status" value="1"/>
</dbReference>
<evidence type="ECO:0000259" key="2">
    <source>
        <dbReference type="PROSITE" id="PS50943"/>
    </source>
</evidence>
<dbReference type="InterPro" id="IPR050807">
    <property type="entry name" value="TransReg_Diox_bact_type"/>
</dbReference>
<dbReference type="EMBL" id="MWQN01000001">
    <property type="protein sequence ID" value="OPC84537.1"/>
    <property type="molecule type" value="Genomic_DNA"/>
</dbReference>
<keyword evidence="4" id="KW-1185">Reference proteome</keyword>
<accession>A0A1T3P604</accession>
<dbReference type="RefSeq" id="WP_078978835.1">
    <property type="nucleotide sequence ID" value="NZ_MWQN01000001.1"/>
</dbReference>
<dbReference type="CDD" id="cd00093">
    <property type="entry name" value="HTH_XRE"/>
    <property type="match status" value="1"/>
</dbReference>
<dbReference type="OrthoDB" id="9810578at2"/>
<proteinExistence type="predicted"/>
<dbReference type="InterPro" id="IPR011051">
    <property type="entry name" value="RmlC_Cupin_sf"/>
</dbReference>
<dbReference type="PROSITE" id="PS50943">
    <property type="entry name" value="HTH_CROC1"/>
    <property type="match status" value="1"/>
</dbReference>
<dbReference type="Gene3D" id="2.60.120.10">
    <property type="entry name" value="Jelly Rolls"/>
    <property type="match status" value="1"/>
</dbReference>
<dbReference type="Proteomes" id="UP000190037">
    <property type="component" value="Unassembled WGS sequence"/>
</dbReference>
<dbReference type="GO" id="GO:0003700">
    <property type="term" value="F:DNA-binding transcription factor activity"/>
    <property type="evidence" value="ECO:0007669"/>
    <property type="project" value="TreeGrafter"/>
</dbReference>
<dbReference type="AlphaFoldDB" id="A0A1T3P604"/>
<dbReference type="InterPro" id="IPR014710">
    <property type="entry name" value="RmlC-like_jellyroll"/>
</dbReference>
<dbReference type="Gene3D" id="1.10.260.40">
    <property type="entry name" value="lambda repressor-like DNA-binding domains"/>
    <property type="match status" value="1"/>
</dbReference>
<dbReference type="InterPro" id="IPR001387">
    <property type="entry name" value="Cro/C1-type_HTH"/>
</dbReference>
<feature type="domain" description="HTH cro/C1-type" evidence="2">
    <location>
        <begin position="24"/>
        <end position="78"/>
    </location>
</feature>
<dbReference type="InterPro" id="IPR010982">
    <property type="entry name" value="Lambda_DNA-bd_dom_sf"/>
</dbReference>
<dbReference type="GO" id="GO:0003677">
    <property type="term" value="F:DNA binding"/>
    <property type="evidence" value="ECO:0007669"/>
    <property type="project" value="UniProtKB-KW"/>
</dbReference>
<evidence type="ECO:0000256" key="1">
    <source>
        <dbReference type="ARBA" id="ARBA00023125"/>
    </source>
</evidence>
<gene>
    <name evidence="3" type="ORF">B4N89_29675</name>
</gene>
<sequence>MEQNNDQSADPGRPAVSRAIAANVRAARTAHGWSLEALAARSGLSKGALVGVEQGRGNPGVLTLARIADALGLPLTGLVDGAPAPLVEVVPAAGGTRLWRGEHGGHGDLLIGSDPPVSAELWRWTLAPGDAHVSAPHGTGVRELLTVLAGVLTLDVAGTRVDVPADACARFAADRPHTYRNDGTSAVRFIGVVLLPGRADPATSPIRPTP</sequence>
<dbReference type="STRING" id="159449.B4N89_29675"/>
<dbReference type="CDD" id="cd02209">
    <property type="entry name" value="cupin_XRE_C"/>
    <property type="match status" value="1"/>
</dbReference>
<dbReference type="Pfam" id="PF07883">
    <property type="entry name" value="Cupin_2"/>
    <property type="match status" value="1"/>
</dbReference>
<dbReference type="InterPro" id="IPR013096">
    <property type="entry name" value="Cupin_2"/>
</dbReference>
<dbReference type="SUPFAM" id="SSF47413">
    <property type="entry name" value="lambda repressor-like DNA-binding domains"/>
    <property type="match status" value="1"/>
</dbReference>
<reference evidence="3 4" key="1">
    <citation type="submission" date="2017-03" db="EMBL/GenBank/DDBJ databases">
        <title>Draft genome sequence of Streptomyces scabrisporus NF3, endophyte isolated from Amphipterygium adstringens.</title>
        <authorList>
            <person name="Vazquez M."/>
            <person name="Ceapa C.D."/>
            <person name="Rodriguez Luna D."/>
            <person name="Sanchez Esquivel S."/>
        </authorList>
    </citation>
    <scope>NUCLEOTIDE SEQUENCE [LARGE SCALE GENOMIC DNA]</scope>
    <source>
        <strain evidence="3 4">NF3</strain>
    </source>
</reference>
<protein>
    <recommendedName>
        <fullName evidence="2">HTH cro/C1-type domain-containing protein</fullName>
    </recommendedName>
</protein>
<dbReference type="PANTHER" id="PTHR46797:SF1">
    <property type="entry name" value="METHYLPHOSPHONATE SYNTHASE"/>
    <property type="match status" value="1"/>
</dbReference>
<dbReference type="SUPFAM" id="SSF51182">
    <property type="entry name" value="RmlC-like cupins"/>
    <property type="match status" value="1"/>
</dbReference>
<evidence type="ECO:0000313" key="3">
    <source>
        <dbReference type="EMBL" id="OPC84537.1"/>
    </source>
</evidence>
<dbReference type="GO" id="GO:0005829">
    <property type="term" value="C:cytosol"/>
    <property type="evidence" value="ECO:0007669"/>
    <property type="project" value="TreeGrafter"/>
</dbReference>
<name>A0A1T3P604_9ACTN</name>
<dbReference type="SMART" id="SM00530">
    <property type="entry name" value="HTH_XRE"/>
    <property type="match status" value="1"/>
</dbReference>
<keyword evidence="1" id="KW-0238">DNA-binding</keyword>
<comment type="caution">
    <text evidence="3">The sequence shown here is derived from an EMBL/GenBank/DDBJ whole genome shotgun (WGS) entry which is preliminary data.</text>
</comment>
<dbReference type="PANTHER" id="PTHR46797">
    <property type="entry name" value="HTH-TYPE TRANSCRIPTIONAL REGULATOR"/>
    <property type="match status" value="1"/>
</dbReference>
<organism evidence="3 4">
    <name type="scientific">Embleya scabrispora</name>
    <dbReference type="NCBI Taxonomy" id="159449"/>
    <lineage>
        <taxon>Bacteria</taxon>
        <taxon>Bacillati</taxon>
        <taxon>Actinomycetota</taxon>
        <taxon>Actinomycetes</taxon>
        <taxon>Kitasatosporales</taxon>
        <taxon>Streptomycetaceae</taxon>
        <taxon>Embleya</taxon>
    </lineage>
</organism>
<evidence type="ECO:0000313" key="4">
    <source>
        <dbReference type="Proteomes" id="UP000190037"/>
    </source>
</evidence>